<sequence length="127" mass="14800">MENQLNLIDICKSIRDAVLTKASEVTVYSSWSAEFGYEEIVTFPERLKNTKWFRYIDPNELSLDELEELNFSRWDEHSGLRLIPLWLLPYIDPEAKVICIDGNEVLFKDADNDHRFGMLAYGVKPKA</sequence>
<dbReference type="Proteomes" id="UP000203408">
    <property type="component" value="Segment"/>
</dbReference>
<reference evidence="1 2" key="1">
    <citation type="journal article" date="2015" name="Genome Announc.">
        <title>Complete Genome Sequence of Carbapenemase-Producing Klebsiella pneumoniae Myophage Matisse.</title>
        <authorList>
            <person name="Provasek V.E."/>
            <person name="Lessor L.E."/>
            <person name="Cahill J.L."/>
            <person name="Rasche E.S."/>
            <person name="Kuty Everett G.F."/>
        </authorList>
    </citation>
    <scope>NUCLEOTIDE SEQUENCE [LARGE SCALE GENOMIC DNA]</scope>
</reference>
<accession>A0A0K1LPJ6</accession>
<organism evidence="1 2">
    <name type="scientific">Klebsiella phage Matisse</name>
    <dbReference type="NCBI Taxonomy" id="1675607"/>
    <lineage>
        <taxon>Viruses</taxon>
        <taxon>Duplodnaviria</taxon>
        <taxon>Heunggongvirae</taxon>
        <taxon>Uroviricota</taxon>
        <taxon>Caudoviricetes</taxon>
        <taxon>Pantevenvirales</taxon>
        <taxon>Straboviridae</taxon>
        <taxon>Slopekvirus</taxon>
        <taxon>Slopekvirus matisse</taxon>
    </lineage>
</organism>
<dbReference type="GeneID" id="26613365"/>
<protein>
    <submittedName>
        <fullName evidence="1">Uncharacterized protein</fullName>
    </submittedName>
</protein>
<keyword evidence="2" id="KW-1185">Reference proteome</keyword>
<gene>
    <name evidence="1" type="ORF">CPT_Matisse182</name>
</gene>
<dbReference type="KEGG" id="vg:26613365"/>
<name>A0A0K1LPJ6_9CAUD</name>
<dbReference type="RefSeq" id="YP_009194426.1">
    <property type="nucleotide sequence ID" value="NC_028750.1"/>
</dbReference>
<evidence type="ECO:0000313" key="2">
    <source>
        <dbReference type="Proteomes" id="UP000203408"/>
    </source>
</evidence>
<dbReference type="EMBL" id="KT001918">
    <property type="protein sequence ID" value="AKU44486.1"/>
    <property type="molecule type" value="Genomic_DNA"/>
</dbReference>
<proteinExistence type="predicted"/>
<evidence type="ECO:0000313" key="1">
    <source>
        <dbReference type="EMBL" id="AKU44486.1"/>
    </source>
</evidence>